<organism evidence="3 4">
    <name type="scientific">Pilimelia terevasa</name>
    <dbReference type="NCBI Taxonomy" id="53372"/>
    <lineage>
        <taxon>Bacteria</taxon>
        <taxon>Bacillati</taxon>
        <taxon>Actinomycetota</taxon>
        <taxon>Actinomycetes</taxon>
        <taxon>Micromonosporales</taxon>
        <taxon>Micromonosporaceae</taxon>
        <taxon>Pilimelia</taxon>
    </lineage>
</organism>
<evidence type="ECO:0000313" key="3">
    <source>
        <dbReference type="EMBL" id="GGK27647.1"/>
    </source>
</evidence>
<evidence type="ECO:0000313" key="4">
    <source>
        <dbReference type="Proteomes" id="UP000662200"/>
    </source>
</evidence>
<gene>
    <name evidence="3" type="ORF">GCM10010124_20290</name>
</gene>
<comment type="caution">
    <text evidence="3">The sequence shown here is derived from an EMBL/GenBank/DDBJ whole genome shotgun (WGS) entry which is preliminary data.</text>
</comment>
<reference evidence="3" key="2">
    <citation type="submission" date="2020-09" db="EMBL/GenBank/DDBJ databases">
        <authorList>
            <person name="Sun Q."/>
            <person name="Ohkuma M."/>
        </authorList>
    </citation>
    <scope>NUCLEOTIDE SEQUENCE</scope>
    <source>
        <strain evidence="3">JCM 3091</strain>
    </source>
</reference>
<keyword evidence="2" id="KW-0812">Transmembrane</keyword>
<evidence type="ECO:0000256" key="1">
    <source>
        <dbReference type="SAM" id="MobiDB-lite"/>
    </source>
</evidence>
<name>A0A8J3FH63_9ACTN</name>
<dbReference type="EMBL" id="BMQC01000006">
    <property type="protein sequence ID" value="GGK27647.1"/>
    <property type="molecule type" value="Genomic_DNA"/>
</dbReference>
<accession>A0A8J3FH63</accession>
<dbReference type="Proteomes" id="UP000662200">
    <property type="component" value="Unassembled WGS sequence"/>
</dbReference>
<protein>
    <submittedName>
        <fullName evidence="3">Membrane protein</fullName>
    </submittedName>
</protein>
<feature type="transmembrane region" description="Helical" evidence="2">
    <location>
        <begin position="76"/>
        <end position="95"/>
    </location>
</feature>
<proteinExistence type="predicted"/>
<reference evidence="3" key="1">
    <citation type="journal article" date="2014" name="Int. J. Syst. Evol. Microbiol.">
        <title>Complete genome sequence of Corynebacterium casei LMG S-19264T (=DSM 44701T), isolated from a smear-ripened cheese.</title>
        <authorList>
            <consortium name="US DOE Joint Genome Institute (JGI-PGF)"/>
            <person name="Walter F."/>
            <person name="Albersmeier A."/>
            <person name="Kalinowski J."/>
            <person name="Ruckert C."/>
        </authorList>
    </citation>
    <scope>NUCLEOTIDE SEQUENCE</scope>
    <source>
        <strain evidence="3">JCM 3091</strain>
    </source>
</reference>
<feature type="transmembrane region" description="Helical" evidence="2">
    <location>
        <begin position="175"/>
        <end position="193"/>
    </location>
</feature>
<sequence>MESGPAMESHPALRSPTMRDPRPAVGPVSYPGPYAAPAGQPAHLTDVAAGHYAHPAPVGGRFDRWLDRWRARIPRWTAPLAVLSCLAAAAGYVLAADPTDGRADAVPSCLLKYTTGLDCPGCGGTRAFFYLLHGQLGPAARHHLLFVLAAPLLVYVYAAWALRLTTGRQLPRVRFAPWGVSVLLGVALVFSVARNLPWAPFTWLYV</sequence>
<dbReference type="Pfam" id="PF10825">
    <property type="entry name" value="DUF2752"/>
    <property type="match status" value="1"/>
</dbReference>
<feature type="transmembrane region" description="Helical" evidence="2">
    <location>
        <begin position="144"/>
        <end position="163"/>
    </location>
</feature>
<keyword evidence="2" id="KW-1133">Transmembrane helix</keyword>
<keyword evidence="4" id="KW-1185">Reference proteome</keyword>
<keyword evidence="2" id="KW-0472">Membrane</keyword>
<evidence type="ECO:0000256" key="2">
    <source>
        <dbReference type="SAM" id="Phobius"/>
    </source>
</evidence>
<dbReference type="InterPro" id="IPR021215">
    <property type="entry name" value="DUF2752"/>
</dbReference>
<dbReference type="AlphaFoldDB" id="A0A8J3FH63"/>
<feature type="region of interest" description="Disordered" evidence="1">
    <location>
        <begin position="1"/>
        <end position="32"/>
    </location>
</feature>